<dbReference type="EMBL" id="CP018866">
    <property type="protein sequence ID" value="AST91525.1"/>
    <property type="molecule type" value="Genomic_DNA"/>
</dbReference>
<dbReference type="STRING" id="1314751.GCA_001591425_02171"/>
<reference evidence="3 4" key="1">
    <citation type="submission" date="2016-12" db="EMBL/GenBank/DDBJ databases">
        <title>The whole genome sequencing and assembly of Bacillus cohnii DSM 6307T strain.</title>
        <authorList>
            <person name="Lee Y.-J."/>
            <person name="Yi H."/>
            <person name="Bahn Y.-S."/>
            <person name="Kim J.F."/>
            <person name="Lee D.-W."/>
        </authorList>
    </citation>
    <scope>NUCLEOTIDE SEQUENCE [LARGE SCALE GENOMIC DNA]</scope>
    <source>
        <strain evidence="3 4">DSM 6307</strain>
    </source>
</reference>
<dbReference type="AlphaFoldDB" id="A0A223KPS5"/>
<keyword evidence="1" id="KW-0472">Membrane</keyword>
<dbReference type="InterPro" id="IPR025403">
    <property type="entry name" value="TgpA-like_C"/>
</dbReference>
<dbReference type="Pfam" id="PF13559">
    <property type="entry name" value="DUF4129"/>
    <property type="match status" value="1"/>
</dbReference>
<keyword evidence="4" id="KW-1185">Reference proteome</keyword>
<feature type="domain" description="Protein-glutamine gamma-glutamyltransferase-like C-terminal" evidence="2">
    <location>
        <begin position="128"/>
        <end position="193"/>
    </location>
</feature>
<dbReference type="Proteomes" id="UP000215224">
    <property type="component" value="Chromosome"/>
</dbReference>
<evidence type="ECO:0000313" key="3">
    <source>
        <dbReference type="EMBL" id="AST91525.1"/>
    </source>
</evidence>
<evidence type="ECO:0000313" key="4">
    <source>
        <dbReference type="Proteomes" id="UP000215224"/>
    </source>
</evidence>
<name>A0A223KPS5_9BACI</name>
<keyword evidence="1" id="KW-1133">Transmembrane helix</keyword>
<protein>
    <recommendedName>
        <fullName evidence="2">Protein-glutamine gamma-glutamyltransferase-like C-terminal domain-containing protein</fullName>
    </recommendedName>
</protein>
<organism evidence="3 4">
    <name type="scientific">Sutcliffiella cohnii</name>
    <dbReference type="NCBI Taxonomy" id="33932"/>
    <lineage>
        <taxon>Bacteria</taxon>
        <taxon>Bacillati</taxon>
        <taxon>Bacillota</taxon>
        <taxon>Bacilli</taxon>
        <taxon>Bacillales</taxon>
        <taxon>Bacillaceae</taxon>
        <taxon>Sutcliffiella</taxon>
    </lineage>
</organism>
<keyword evidence="1" id="KW-0812">Transmembrane</keyword>
<gene>
    <name evidence="3" type="ORF">BC6307_09645</name>
</gene>
<proteinExistence type="predicted"/>
<feature type="transmembrane region" description="Helical" evidence="1">
    <location>
        <begin position="58"/>
        <end position="79"/>
    </location>
</feature>
<evidence type="ECO:0000259" key="2">
    <source>
        <dbReference type="Pfam" id="PF13559"/>
    </source>
</evidence>
<accession>A0A223KPS5</accession>
<evidence type="ECO:0000256" key="1">
    <source>
        <dbReference type="SAM" id="Phobius"/>
    </source>
</evidence>
<sequence>MQNEEQARKQLESILNGKEYQVYYEDNRSILERLWDNFLMWLEENLNWSAPIGTSNGIPGFILIGMIVIVVIVLFFILLKKRMEKRTFELSQPLQRENELNWSFHKHLQEAEKQENEGNYSLATRHLFLAFLLYFHEREWVVAKIWKTNWEYYEELKKENNEVAKLFQKLALLFDQATYGEKDVKKEQYLLFRDEVVSWIKES</sequence>
<dbReference type="KEGG" id="bcoh:BC6307_09645"/>
<dbReference type="RefSeq" id="WP_066415807.1">
    <property type="nucleotide sequence ID" value="NZ_CP018866.1"/>
</dbReference>